<accession>X6M6J0</accession>
<proteinExistence type="predicted"/>
<reference evidence="3 4" key="1">
    <citation type="journal article" date="2013" name="Curr. Biol.">
        <title>The Genome of the Foraminiferan Reticulomyxa filosa.</title>
        <authorList>
            <person name="Glockner G."/>
            <person name="Hulsmann N."/>
            <person name="Schleicher M."/>
            <person name="Noegel A.A."/>
            <person name="Eichinger L."/>
            <person name="Gallinger C."/>
            <person name="Pawlowski J."/>
            <person name="Sierra R."/>
            <person name="Euteneuer U."/>
            <person name="Pillet L."/>
            <person name="Moustafa A."/>
            <person name="Platzer M."/>
            <person name="Groth M."/>
            <person name="Szafranski K."/>
            <person name="Schliwa M."/>
        </authorList>
    </citation>
    <scope>NUCLEOTIDE SEQUENCE [LARGE SCALE GENOMIC DNA]</scope>
</reference>
<sequence length="323" mass="36996">MSSNREKGKNSKEIQPLIEKDDAKTSKKSGSFETLAPQAAMHDPQIESNVTKYLKKDTSFTEKWGECVKVYLTTDWRRGKGCNKNHIDDAHHDNCVLADEWHMSAKVVTMDSGSSEAYSYLVSLIIRSRSKEVKHLPFHYCQGLFPKKFFLSSFFFFFCITIFFFFLHSAHKIIFKKVRAGEPFDCRLLDDAAYDALVNKFVTVDVNDDTTQEEDERGNISKKQVACLCSGIALVIVIFLLKEKSEPFFFSINLAGNTKKRSFTYHNYIERKLMSRKFVVDDDSIRAKVVVLGTASSVDRRFLLICLADLQCKSTDVFVQEKT</sequence>
<comment type="caution">
    <text evidence="3">The sequence shown here is derived from an EMBL/GenBank/DDBJ whole genome shotgun (WGS) entry which is preliminary data.</text>
</comment>
<keyword evidence="2" id="KW-0812">Transmembrane</keyword>
<evidence type="ECO:0000256" key="2">
    <source>
        <dbReference type="SAM" id="Phobius"/>
    </source>
</evidence>
<protein>
    <submittedName>
        <fullName evidence="3">Uncharacterized protein</fullName>
    </submittedName>
</protein>
<feature type="transmembrane region" description="Helical" evidence="2">
    <location>
        <begin position="149"/>
        <end position="167"/>
    </location>
</feature>
<dbReference type="Proteomes" id="UP000023152">
    <property type="component" value="Unassembled WGS sequence"/>
</dbReference>
<keyword evidence="2" id="KW-1133">Transmembrane helix</keyword>
<feature type="region of interest" description="Disordered" evidence="1">
    <location>
        <begin position="1"/>
        <end position="41"/>
    </location>
</feature>
<evidence type="ECO:0000256" key="1">
    <source>
        <dbReference type="SAM" id="MobiDB-lite"/>
    </source>
</evidence>
<keyword evidence="2" id="KW-0472">Membrane</keyword>
<keyword evidence="4" id="KW-1185">Reference proteome</keyword>
<feature type="compositionally biased region" description="Basic and acidic residues" evidence="1">
    <location>
        <begin position="1"/>
        <end position="25"/>
    </location>
</feature>
<dbReference type="EMBL" id="ASPP01024020">
    <property type="protein sequence ID" value="ETO09524.1"/>
    <property type="molecule type" value="Genomic_DNA"/>
</dbReference>
<organism evidence="3 4">
    <name type="scientific">Reticulomyxa filosa</name>
    <dbReference type="NCBI Taxonomy" id="46433"/>
    <lineage>
        <taxon>Eukaryota</taxon>
        <taxon>Sar</taxon>
        <taxon>Rhizaria</taxon>
        <taxon>Retaria</taxon>
        <taxon>Foraminifera</taxon>
        <taxon>Monothalamids</taxon>
        <taxon>Reticulomyxidae</taxon>
        <taxon>Reticulomyxa</taxon>
    </lineage>
</organism>
<gene>
    <name evidence="3" type="ORF">RFI_27850</name>
</gene>
<dbReference type="AlphaFoldDB" id="X6M6J0"/>
<evidence type="ECO:0000313" key="3">
    <source>
        <dbReference type="EMBL" id="ETO09524.1"/>
    </source>
</evidence>
<evidence type="ECO:0000313" key="4">
    <source>
        <dbReference type="Proteomes" id="UP000023152"/>
    </source>
</evidence>
<name>X6M6J0_RETFI</name>